<organism evidence="1 2">
    <name type="scientific">Vaccinium darrowii</name>
    <dbReference type="NCBI Taxonomy" id="229202"/>
    <lineage>
        <taxon>Eukaryota</taxon>
        <taxon>Viridiplantae</taxon>
        <taxon>Streptophyta</taxon>
        <taxon>Embryophyta</taxon>
        <taxon>Tracheophyta</taxon>
        <taxon>Spermatophyta</taxon>
        <taxon>Magnoliopsida</taxon>
        <taxon>eudicotyledons</taxon>
        <taxon>Gunneridae</taxon>
        <taxon>Pentapetalae</taxon>
        <taxon>asterids</taxon>
        <taxon>Ericales</taxon>
        <taxon>Ericaceae</taxon>
        <taxon>Vaccinioideae</taxon>
        <taxon>Vaccinieae</taxon>
        <taxon>Vaccinium</taxon>
    </lineage>
</organism>
<dbReference type="Proteomes" id="UP000828048">
    <property type="component" value="Chromosome 3"/>
</dbReference>
<sequence>MQQQCNKCDSVLEDQISRLPIEVLACILSQLCLKEAVRTSILSARWRHVWTLITRLNFNKMKAFQVIRYYPELHKAGRQSFVKWVNHVLELHKAGTLEEFKVSFSLDRRFNVDVHDWIRFALLRKVQRLQLELSLDWANKKDCTFPFGLFSQSEDTCLSSRFGIRTNGILAGIKFLKEVCLTHLDVGDEVVGFLLSNCPDLERLSVHHSFSLVNLNVGGAHSSLKYLEIGNCNNIKSIGISDANLVSFSYIGRHTNLFMKNVPSLVNLCIGGDILKSYFGLLMEDFFAQLSCCLKTLTIQIYDSWLHPKPYLLTKLTSLERLTLKISAWGDNMIVHFAPLIDMCPRLLKFEFQVTWIGSLSVSNREVMRWGKLPHRFLKEVKLGGYFGRKSDLELALFFFQNAVALEKMVIDPRSQD</sequence>
<accession>A0ACB7YVY2</accession>
<name>A0ACB7YVY2_9ERIC</name>
<evidence type="ECO:0000313" key="1">
    <source>
        <dbReference type="EMBL" id="KAH7857777.1"/>
    </source>
</evidence>
<evidence type="ECO:0000313" key="2">
    <source>
        <dbReference type="Proteomes" id="UP000828048"/>
    </source>
</evidence>
<keyword evidence="2" id="KW-1185">Reference proteome</keyword>
<proteinExistence type="predicted"/>
<dbReference type="EMBL" id="CM037153">
    <property type="protein sequence ID" value="KAH7857777.1"/>
    <property type="molecule type" value="Genomic_DNA"/>
</dbReference>
<comment type="caution">
    <text evidence="1">The sequence shown here is derived from an EMBL/GenBank/DDBJ whole genome shotgun (WGS) entry which is preliminary data.</text>
</comment>
<reference evidence="1 2" key="1">
    <citation type="journal article" date="2021" name="Hortic Res">
        <title>High-quality reference genome and annotation aids understanding of berry development for evergreen blueberry (Vaccinium darrowii).</title>
        <authorList>
            <person name="Yu J."/>
            <person name="Hulse-Kemp A.M."/>
            <person name="Babiker E."/>
            <person name="Staton M."/>
        </authorList>
    </citation>
    <scope>NUCLEOTIDE SEQUENCE [LARGE SCALE GENOMIC DNA]</scope>
    <source>
        <strain evidence="2">cv. NJ 8807/NJ 8810</strain>
        <tissue evidence="1">Young leaf</tissue>
    </source>
</reference>
<protein>
    <submittedName>
        <fullName evidence="1">Uncharacterized protein</fullName>
    </submittedName>
</protein>
<gene>
    <name evidence="1" type="ORF">Vadar_016388</name>
</gene>